<dbReference type="EMBL" id="QCZI01000014">
    <property type="protein sequence ID" value="PWA04464.1"/>
    <property type="molecule type" value="Genomic_DNA"/>
</dbReference>
<proteinExistence type="predicted"/>
<keyword evidence="3" id="KW-1185">Reference proteome</keyword>
<accession>A0A2U1JHI0</accession>
<keyword evidence="1" id="KW-0472">Membrane</keyword>
<feature type="transmembrane region" description="Helical" evidence="1">
    <location>
        <begin position="40"/>
        <end position="62"/>
    </location>
</feature>
<dbReference type="RefSeq" id="WP_116725441.1">
    <property type="nucleotide sequence ID" value="NZ_QCZI01000014.1"/>
</dbReference>
<organism evidence="2 3">
    <name type="scientific">Flavobacterium psychrotolerans</name>
    <dbReference type="NCBI Taxonomy" id="2169410"/>
    <lineage>
        <taxon>Bacteria</taxon>
        <taxon>Pseudomonadati</taxon>
        <taxon>Bacteroidota</taxon>
        <taxon>Flavobacteriia</taxon>
        <taxon>Flavobacteriales</taxon>
        <taxon>Flavobacteriaceae</taxon>
        <taxon>Flavobacterium</taxon>
    </lineage>
</organism>
<evidence type="ECO:0000313" key="2">
    <source>
        <dbReference type="EMBL" id="PWA04464.1"/>
    </source>
</evidence>
<reference evidence="2 3" key="1">
    <citation type="submission" date="2018-04" db="EMBL/GenBank/DDBJ databases">
        <title>Flavobacterium sp. nov., isolated from glacier ice.</title>
        <authorList>
            <person name="Liu Q."/>
            <person name="Xin Y.-H."/>
        </authorList>
    </citation>
    <scope>NUCLEOTIDE SEQUENCE [LARGE SCALE GENOMIC DNA]</scope>
    <source>
        <strain evidence="2 3">RB1R5</strain>
    </source>
</reference>
<dbReference type="OrthoDB" id="9342487at2"/>
<feature type="transmembrane region" description="Helical" evidence="1">
    <location>
        <begin position="151"/>
        <end position="176"/>
    </location>
</feature>
<comment type="caution">
    <text evidence="2">The sequence shown here is derived from an EMBL/GenBank/DDBJ whole genome shotgun (WGS) entry which is preliminary data.</text>
</comment>
<protein>
    <recommendedName>
        <fullName evidence="4">Lysine transporter LysE</fullName>
    </recommendedName>
</protein>
<dbReference type="AlphaFoldDB" id="A0A2U1JHI0"/>
<sequence length="215" mass="24762">MDGVKNILVGFLVSFVGSIPLGYLNVIGLQIYNKLGINNVILYLFGVISIEVFVVYFTLIFAERLSNERKLIKIIDGFSIFFMLLLAYSFYSQSHMGTSSPVMTTKYLDHSPYLIGVIWSSFNFIQIPFWIGWNLYLTHAQFISVEKKYKLLYVLGTLIGTFLGMLALILGLNLVVQNSEKISKYLFSTLIPLFFLAMAFFQTFKFYKKYFNIKN</sequence>
<evidence type="ECO:0008006" key="4">
    <source>
        <dbReference type="Google" id="ProtNLM"/>
    </source>
</evidence>
<dbReference type="Proteomes" id="UP000245449">
    <property type="component" value="Unassembled WGS sequence"/>
</dbReference>
<evidence type="ECO:0000313" key="3">
    <source>
        <dbReference type="Proteomes" id="UP000245449"/>
    </source>
</evidence>
<feature type="transmembrane region" description="Helical" evidence="1">
    <location>
        <begin position="7"/>
        <end position="28"/>
    </location>
</feature>
<keyword evidence="1" id="KW-1133">Transmembrane helix</keyword>
<evidence type="ECO:0000256" key="1">
    <source>
        <dbReference type="SAM" id="Phobius"/>
    </source>
</evidence>
<gene>
    <name evidence="2" type="ORF">DB895_11140</name>
</gene>
<feature type="transmembrane region" description="Helical" evidence="1">
    <location>
        <begin position="111"/>
        <end position="131"/>
    </location>
</feature>
<name>A0A2U1JHI0_9FLAO</name>
<feature type="transmembrane region" description="Helical" evidence="1">
    <location>
        <begin position="74"/>
        <end position="91"/>
    </location>
</feature>
<keyword evidence="1" id="KW-0812">Transmembrane</keyword>
<feature type="transmembrane region" description="Helical" evidence="1">
    <location>
        <begin position="182"/>
        <end position="201"/>
    </location>
</feature>